<dbReference type="RefSeq" id="WP_290262260.1">
    <property type="nucleotide sequence ID" value="NZ_JAUFQQ010000003.1"/>
</dbReference>
<proteinExistence type="predicted"/>
<accession>A0ABV5FK46</accession>
<organism evidence="1 2">
    <name type="scientific">Flavobacterium branchiarum</name>
    <dbReference type="NCBI Taxonomy" id="1114870"/>
    <lineage>
        <taxon>Bacteria</taxon>
        <taxon>Pseudomonadati</taxon>
        <taxon>Bacteroidota</taxon>
        <taxon>Flavobacteriia</taxon>
        <taxon>Flavobacteriales</taxon>
        <taxon>Flavobacteriaceae</taxon>
        <taxon>Flavobacterium</taxon>
    </lineage>
</organism>
<comment type="caution">
    <text evidence="1">The sequence shown here is derived from an EMBL/GenBank/DDBJ whole genome shotgun (WGS) entry which is preliminary data.</text>
</comment>
<evidence type="ECO:0000313" key="1">
    <source>
        <dbReference type="EMBL" id="MFB9063903.1"/>
    </source>
</evidence>
<dbReference type="EMBL" id="JBHMEX010000026">
    <property type="protein sequence ID" value="MFB9063903.1"/>
    <property type="molecule type" value="Genomic_DNA"/>
</dbReference>
<protein>
    <recommendedName>
        <fullName evidence="3">DUF4878 domain-containing protein</fullName>
    </recommendedName>
</protein>
<dbReference type="Proteomes" id="UP001589589">
    <property type="component" value="Unassembled WGS sequence"/>
</dbReference>
<gene>
    <name evidence="1" type="ORF">ACFFUQ_07685</name>
</gene>
<keyword evidence="2" id="KW-1185">Reference proteome</keyword>
<reference evidence="1 2" key="1">
    <citation type="submission" date="2024-09" db="EMBL/GenBank/DDBJ databases">
        <authorList>
            <person name="Sun Q."/>
            <person name="Mori K."/>
        </authorList>
    </citation>
    <scope>NUCLEOTIDE SEQUENCE [LARGE SCALE GENOMIC DNA]</scope>
    <source>
        <strain evidence="1 2">CECT 7908</strain>
    </source>
</reference>
<name>A0ABV5FK46_9FLAO</name>
<evidence type="ECO:0000313" key="2">
    <source>
        <dbReference type="Proteomes" id="UP001589589"/>
    </source>
</evidence>
<evidence type="ECO:0008006" key="3">
    <source>
        <dbReference type="Google" id="ProtNLM"/>
    </source>
</evidence>
<sequence length="146" mass="17297">MKNIFIVIAILISQLSYTQVQSDEMIKNFFIEYSKNPAKAVENIYKSSIWTSRLKDGIEDMKNEVQKYNIDYMGKYYGSELIVKKQLSNSFILYSYLVKYDRQPIRFIFKLYKPNDKWVLFSLKIDGALDEEIEEAAKIYNLNLDN</sequence>